<keyword evidence="7" id="KW-1185">Reference proteome</keyword>
<feature type="domain" description="Carboxylesterase type B" evidence="5">
    <location>
        <begin position="34"/>
        <end position="417"/>
    </location>
</feature>
<proteinExistence type="inferred from homology"/>
<comment type="caution">
    <text evidence="6">The sequence shown here is derived from an EMBL/GenBank/DDBJ whole genome shotgun (WGS) entry which is preliminary data.</text>
</comment>
<gene>
    <name evidence="6" type="ORF">RDWZM_008283</name>
</gene>
<evidence type="ECO:0000313" key="6">
    <source>
        <dbReference type="EMBL" id="KAJ6217126.1"/>
    </source>
</evidence>
<dbReference type="PANTHER" id="PTHR43903">
    <property type="entry name" value="NEUROLIGIN"/>
    <property type="match status" value="1"/>
</dbReference>
<keyword evidence="3" id="KW-1133">Transmembrane helix</keyword>
<dbReference type="Proteomes" id="UP001142055">
    <property type="component" value="Chromosome 3"/>
</dbReference>
<organism evidence="6 7">
    <name type="scientific">Blomia tropicalis</name>
    <name type="common">Mite</name>
    <dbReference type="NCBI Taxonomy" id="40697"/>
    <lineage>
        <taxon>Eukaryota</taxon>
        <taxon>Metazoa</taxon>
        <taxon>Ecdysozoa</taxon>
        <taxon>Arthropoda</taxon>
        <taxon>Chelicerata</taxon>
        <taxon>Arachnida</taxon>
        <taxon>Acari</taxon>
        <taxon>Acariformes</taxon>
        <taxon>Sarcoptiformes</taxon>
        <taxon>Astigmata</taxon>
        <taxon>Glycyphagoidea</taxon>
        <taxon>Echimyopodidae</taxon>
        <taxon>Blomia</taxon>
    </lineage>
</organism>
<dbReference type="OMA" id="FQYYRPR"/>
<dbReference type="Pfam" id="PF00135">
    <property type="entry name" value="COesterase"/>
    <property type="match status" value="1"/>
</dbReference>
<feature type="signal peptide" evidence="4">
    <location>
        <begin position="1"/>
        <end position="21"/>
    </location>
</feature>
<evidence type="ECO:0000256" key="2">
    <source>
        <dbReference type="ARBA" id="ARBA00023180"/>
    </source>
</evidence>
<reference evidence="6" key="1">
    <citation type="submission" date="2022-12" db="EMBL/GenBank/DDBJ databases">
        <title>Genome assemblies of Blomia tropicalis.</title>
        <authorList>
            <person name="Cui Y."/>
        </authorList>
    </citation>
    <scope>NUCLEOTIDE SEQUENCE</scope>
    <source>
        <tissue evidence="6">Adult mites</tissue>
    </source>
</reference>
<accession>A0A9Q0M151</accession>
<comment type="similarity">
    <text evidence="1">Belongs to the type-B carboxylesterase/lipase family.</text>
</comment>
<dbReference type="EMBL" id="JAPWDV010000003">
    <property type="protein sequence ID" value="KAJ6217126.1"/>
    <property type="molecule type" value="Genomic_DNA"/>
</dbReference>
<evidence type="ECO:0000256" key="4">
    <source>
        <dbReference type="SAM" id="SignalP"/>
    </source>
</evidence>
<keyword evidence="2" id="KW-0325">Glycoprotein</keyword>
<sequence length="698" mass="79481">MKAVLALFCVAILAFVRNGYAQLSSSGSKVNFERPEVALNYCTVRGSEYIVSTGIKQPYRILAYYGVPYAMPPVGADRFRPPKSISNTIECPTRRVMCRQFGRRFEQKSQTIIEEDEDCLHLNIYVPVDRPAATYPVLVYFHGGEFKYGGKDFFKPDYLYHSLMLNVQEMIVVTVNYRLGILGFLSTDDLNQPGNNGIRDQILALQWIHQNIGLFQGDPNRVTIMGHDAGGVSVGMHILNQDVWQYFRAAISISGTVFSPWAFEDVPVQQARDFGYQFGCPFQTDKLIDCLRYVDANALVQTVQDSVDLSTNRQPFWFRPVVDKNVTTSRLLIDFPQVLYKDAKNNRIPYLVIGTSREGSLEFYLQSERLKGFQELEQKISYLIRPFLKHYTNEDVIASALSYKYFNRTHRSYSASGSGMLFSQQNGPFSAQASINQNNAYNTFGNLNPYVNGAHGTGSGIQYGSVQGYSELEANHIFSQMLGDFLYLGPTDYSAKMHAASGAEVVMMIFDYTGTKSFGPLQIGAPVVSRDNYGATHNNDLWYSWLNEYDQTPLNGNEQLLFQTYSSFLCQFVLLGTANRQYLRYSVQTPNYVTIRFPSTQITNIPAQYGRGYRTEYFDFMNDFLYKLIEESKIYPPYFPAEEFQGYQTATWTLVGVIILLVIIIVIAGAILFLRKKEDSDSEVRLKRRRDEVEPLRN</sequence>
<dbReference type="AlphaFoldDB" id="A0A9Q0M151"/>
<dbReference type="InterPro" id="IPR002018">
    <property type="entry name" value="CarbesteraseB"/>
</dbReference>
<dbReference type="InterPro" id="IPR051093">
    <property type="entry name" value="Neuroligin/BSAL"/>
</dbReference>
<keyword evidence="4" id="KW-0732">Signal</keyword>
<feature type="chain" id="PRO_5040342223" description="Carboxylesterase type B domain-containing protein" evidence="4">
    <location>
        <begin position="22"/>
        <end position="698"/>
    </location>
</feature>
<keyword evidence="3" id="KW-0812">Transmembrane</keyword>
<dbReference type="SUPFAM" id="SSF53474">
    <property type="entry name" value="alpha/beta-Hydrolases"/>
    <property type="match status" value="1"/>
</dbReference>
<dbReference type="Gene3D" id="3.40.50.1820">
    <property type="entry name" value="alpha/beta hydrolase"/>
    <property type="match status" value="1"/>
</dbReference>
<dbReference type="OrthoDB" id="6512235at2759"/>
<evidence type="ECO:0000256" key="3">
    <source>
        <dbReference type="SAM" id="Phobius"/>
    </source>
</evidence>
<dbReference type="InterPro" id="IPR029058">
    <property type="entry name" value="AB_hydrolase_fold"/>
</dbReference>
<protein>
    <recommendedName>
        <fullName evidence="5">Carboxylesterase type B domain-containing protein</fullName>
    </recommendedName>
</protein>
<evidence type="ECO:0000259" key="5">
    <source>
        <dbReference type="Pfam" id="PF00135"/>
    </source>
</evidence>
<keyword evidence="3" id="KW-0472">Membrane</keyword>
<evidence type="ECO:0000256" key="1">
    <source>
        <dbReference type="ARBA" id="ARBA00005964"/>
    </source>
</evidence>
<feature type="transmembrane region" description="Helical" evidence="3">
    <location>
        <begin position="652"/>
        <end position="674"/>
    </location>
</feature>
<evidence type="ECO:0000313" key="7">
    <source>
        <dbReference type="Proteomes" id="UP001142055"/>
    </source>
</evidence>
<name>A0A9Q0M151_BLOTA</name>